<dbReference type="Proteomes" id="UP000410967">
    <property type="component" value="Unassembled WGS sequence"/>
</dbReference>
<dbReference type="EMBL" id="AACKDQ010000065">
    <property type="protein sequence ID" value="EAK9318549.1"/>
    <property type="molecule type" value="Genomic_DNA"/>
</dbReference>
<evidence type="ECO:0000313" key="17">
    <source>
        <dbReference type="Proteomes" id="UP000423131"/>
    </source>
</evidence>
<reference evidence="5 12" key="2">
    <citation type="submission" date="2018-10" db="EMBL/GenBank/DDBJ databases">
        <authorList>
            <consortium name="PulseNet: The National Subtyping Network for Foodborne Disease Surveillance"/>
            <person name="Tarr C.L."/>
            <person name="Trees E."/>
            <person name="Katz L.S."/>
            <person name="Carleton-Romer H.A."/>
            <person name="Stroika S."/>
            <person name="Kucerova Z."/>
            <person name="Roache K.F."/>
            <person name="Sabol A.L."/>
            <person name="Besser J."/>
            <person name="Gerner-Smidt P."/>
        </authorList>
    </citation>
    <scope>NUCLEOTIDE SEQUENCE [LARGE SCALE GENOMIC DNA]</scope>
    <source>
        <strain evidence="1 13">PNUSAL000910</strain>
        <strain evidence="5 12">PNUSAL004402</strain>
    </source>
</reference>
<dbReference type="Proteomes" id="UP000354255">
    <property type="component" value="Unassembled WGS sequence"/>
</dbReference>
<dbReference type="Proteomes" id="UP000540117">
    <property type="component" value="Unassembled WGS sequence"/>
</dbReference>
<dbReference type="RefSeq" id="WP_009928025.1">
    <property type="nucleotide sequence ID" value="NC_021824.1"/>
</dbReference>
<reference evidence="14 15" key="4">
    <citation type="submission" date="2019-07" db="EMBL/GenBank/DDBJ databases">
        <authorList>
            <consortium name="GenomeTrakr: Next Generation Sequencing Network for Food Pathogen Tracability"/>
        </authorList>
    </citation>
    <scope>NUCLEOTIDE SEQUENCE [LARGE SCALE GENOMIC DNA]</scope>
    <source>
        <strain evidence="3">FDA00011243</strain>
        <strain evidence="7 17">FDA00014336</strain>
        <strain evidence="9 14">FDA00014370</strain>
        <strain evidence="8 15">FDA00014392</strain>
        <strain evidence="4 19">FDA1005580-S054-001</strain>
        <strain evidence="18">FDA956581-098-004</strain>
        <strain evidence="2 11">FLAG-54356</strain>
    </source>
</reference>
<name>A0A3T1TV17_LISMN</name>
<evidence type="ECO:0000313" key="7">
    <source>
        <dbReference type="EMBL" id="ECB9474958.1"/>
    </source>
</evidence>
<evidence type="ECO:0000313" key="13">
    <source>
        <dbReference type="Proteomes" id="UP000354255"/>
    </source>
</evidence>
<evidence type="ECO:0000313" key="12">
    <source>
        <dbReference type="Proteomes" id="UP000350032"/>
    </source>
</evidence>
<evidence type="ECO:0000313" key="20">
    <source>
        <dbReference type="Proteomes" id="UP000852906"/>
    </source>
</evidence>
<evidence type="ECO:0000313" key="16">
    <source>
        <dbReference type="Proteomes" id="UP000410967"/>
    </source>
</evidence>
<protein>
    <submittedName>
        <fullName evidence="9">Uncharacterized protein</fullName>
    </submittedName>
</protein>
<dbReference type="AlphaFoldDB" id="A0A3T1TV17"/>
<dbReference type="Proteomes" id="UP000423131">
    <property type="component" value="Unassembled WGS sequence"/>
</dbReference>
<reference evidence="10 20" key="1">
    <citation type="submission" date="2016-09" db="EMBL/GenBank/DDBJ databases">
        <title>100K Listeria isolates.</title>
        <authorList>
            <person name="Chen P."/>
            <person name="Weimer B.C."/>
            <person name="Kong N."/>
            <person name="Huang B."/>
        </authorList>
    </citation>
    <scope>NUCLEOTIDE SEQUENCE [LARGE SCALE GENOMIC DNA]</scope>
    <source>
        <strain evidence="10 20">BCW_2383</strain>
    </source>
</reference>
<organism evidence="9 14">
    <name type="scientific">Listeria monocytogenes</name>
    <dbReference type="NCBI Taxonomy" id="1639"/>
    <lineage>
        <taxon>Bacteria</taxon>
        <taxon>Bacillati</taxon>
        <taxon>Bacillota</taxon>
        <taxon>Bacilli</taxon>
        <taxon>Bacillales</taxon>
        <taxon>Listeriaceae</taxon>
        <taxon>Listeria</taxon>
    </lineage>
</organism>
<dbReference type="EMBL" id="AACJYH010000015">
    <property type="protein sequence ID" value="EAK8898951.1"/>
    <property type="molecule type" value="Genomic_DNA"/>
</dbReference>
<dbReference type="EMBL" id="AAIAJJ010000012">
    <property type="protein sequence ID" value="ECC1558150.1"/>
    <property type="molecule type" value="Genomic_DNA"/>
</dbReference>
<dbReference type="EMBL" id="AAAKQF010000014">
    <property type="protein sequence ID" value="EAC9041468.1"/>
    <property type="molecule type" value="Genomic_DNA"/>
</dbReference>
<evidence type="ECO:0000313" key="1">
    <source>
        <dbReference type="EMBL" id="EAC9041468.1"/>
    </source>
</evidence>
<dbReference type="Proteomes" id="UP000350032">
    <property type="component" value="Unassembled WGS sequence"/>
</dbReference>
<gene>
    <name evidence="10" type="ORF">AJL21_05045</name>
    <name evidence="3" type="ORF">B1S26_00225</name>
    <name evidence="2" type="ORF">BCZ21_15825</name>
    <name evidence="4" type="ORF">CAV64_02720</name>
    <name evidence="5" type="ORF">D7104_14775</name>
    <name evidence="6" type="ORF">FA835_15740</name>
    <name evidence="8" type="ORF">FLQ97_12835</name>
    <name evidence="7" type="ORF">FLR03_14890</name>
    <name evidence="9" type="ORF">FNX40_15240</name>
    <name evidence="1" type="ORF">KV70_14780</name>
</gene>
<dbReference type="Proteomes" id="UP000852906">
    <property type="component" value="Unassembled WGS sequence"/>
</dbReference>
<evidence type="ECO:0000313" key="5">
    <source>
        <dbReference type="EMBL" id="EAK8898951.1"/>
    </source>
</evidence>
<evidence type="ECO:0000313" key="8">
    <source>
        <dbReference type="EMBL" id="ECB9514602.1"/>
    </source>
</evidence>
<evidence type="ECO:0000313" key="14">
    <source>
        <dbReference type="Proteomes" id="UP000389283"/>
    </source>
</evidence>
<dbReference type="Proteomes" id="UP000398321">
    <property type="component" value="Unassembled WGS sequence"/>
</dbReference>
<dbReference type="Proteomes" id="UP000337746">
    <property type="component" value="Unassembled WGS sequence"/>
</dbReference>
<dbReference type="EMBL" id="AABBYJ010000001">
    <property type="protein sequence ID" value="EAG4330167.1"/>
    <property type="molecule type" value="Genomic_DNA"/>
</dbReference>
<evidence type="ECO:0000313" key="15">
    <source>
        <dbReference type="Proteomes" id="UP000398321"/>
    </source>
</evidence>
<dbReference type="EMBL" id="AAHZFN010000025">
    <property type="protein sequence ID" value="ECB9474958.1"/>
    <property type="molecule type" value="Genomic_DNA"/>
</dbReference>
<evidence type="ECO:0000313" key="2">
    <source>
        <dbReference type="EMBL" id="EAG2088705.1"/>
    </source>
</evidence>
<dbReference type="EMBL" id="AABAYG010000001">
    <property type="protein sequence ID" value="EAG2243820.1"/>
    <property type="molecule type" value="Genomic_DNA"/>
</dbReference>
<evidence type="ECO:0000313" key="18">
    <source>
        <dbReference type="Proteomes" id="UP000481141"/>
    </source>
</evidence>
<evidence type="ECO:0000313" key="19">
    <source>
        <dbReference type="Proteomes" id="UP000540117"/>
    </source>
</evidence>
<evidence type="ECO:0000313" key="4">
    <source>
        <dbReference type="EMBL" id="EAG4330167.1"/>
    </source>
</evidence>
<reference evidence="6 16" key="3">
    <citation type="submission" date="2019-04" db="EMBL/GenBank/DDBJ databases">
        <authorList>
            <consortium name="GenomeTrakr network: Whole genome sequencing for foodborne pathogen traceback"/>
        </authorList>
    </citation>
    <scope>NUCLEOTIDE SEQUENCE [LARGE SCALE GENOMIC DNA]</scope>
    <source>
        <strain evidence="6 16">PHLUSALM00088</strain>
    </source>
</reference>
<dbReference type="Proteomes" id="UP000481141">
    <property type="component" value="Unassembled WGS sequence"/>
</dbReference>
<evidence type="ECO:0000313" key="9">
    <source>
        <dbReference type="EMBL" id="ECC1558150.1"/>
    </source>
</evidence>
<dbReference type="EMBL" id="MJTJ01000009">
    <property type="protein sequence ID" value="OET51555.1"/>
    <property type="molecule type" value="Genomic_DNA"/>
</dbReference>
<proteinExistence type="predicted"/>
<comment type="caution">
    <text evidence="9">The sequence shown here is derived from an EMBL/GenBank/DDBJ whole genome shotgun (WGS) entry which is preliminary data.</text>
</comment>
<evidence type="ECO:0000313" key="11">
    <source>
        <dbReference type="Proteomes" id="UP000337746"/>
    </source>
</evidence>
<sequence length="186" mass="21223">MITPNYDGQIKKVLTEIRDKHFHEDNSFPELSRSDLMDLLNDCEYQGYLSYKSQKQKLIIPYMNGGFALHPSAFVTRNGRNFIEKGDESIVMPTHQFNINNVYGSSFGDNNSVTNYFSNITIEDLKPLVESIEDPTDKKEGTELIKTLETEDIKPGFLNRFDKLVGKYPKIAELVSKIIISTVFGN</sequence>
<evidence type="ECO:0000313" key="3">
    <source>
        <dbReference type="EMBL" id="EAG2243820.1"/>
    </source>
</evidence>
<dbReference type="EMBL" id="AAHZFY010000034">
    <property type="protein sequence ID" value="ECB9514602.1"/>
    <property type="molecule type" value="Genomic_DNA"/>
</dbReference>
<evidence type="ECO:0000313" key="10">
    <source>
        <dbReference type="EMBL" id="OET51555.1"/>
    </source>
</evidence>
<accession>A0A3T1TV17</accession>
<dbReference type="EMBL" id="AABAWE010000014">
    <property type="protein sequence ID" value="EAG2088705.1"/>
    <property type="molecule type" value="Genomic_DNA"/>
</dbReference>
<dbReference type="Proteomes" id="UP000389283">
    <property type="component" value="Unassembled WGS sequence"/>
</dbReference>
<evidence type="ECO:0000313" key="6">
    <source>
        <dbReference type="EMBL" id="EAK9318549.1"/>
    </source>
</evidence>